<keyword evidence="1" id="KW-0472">Membrane</keyword>
<reference evidence="2" key="3">
    <citation type="submission" date="2024-05" db="EMBL/GenBank/DDBJ databases">
        <authorList>
            <person name="Kreuzer M."/>
            <person name="Schlaeppi K."/>
            <person name="Thoenen L."/>
        </authorList>
    </citation>
    <scope>NUCLEOTIDE SEQUENCE</scope>
    <source>
        <strain evidence="2">LBA1-1-1.1</strain>
    </source>
</reference>
<dbReference type="Proteomes" id="UP001552502">
    <property type="component" value="Unassembled WGS sequence"/>
</dbReference>
<comment type="caution">
    <text evidence="3">The sequence shown here is derived from an EMBL/GenBank/DDBJ whole genome shotgun (WGS) entry which is preliminary data.</text>
</comment>
<evidence type="ECO:0000313" key="3">
    <source>
        <dbReference type="EMBL" id="OJE41213.1"/>
    </source>
</evidence>
<feature type="transmembrane region" description="Helical" evidence="1">
    <location>
        <begin position="51"/>
        <end position="72"/>
    </location>
</feature>
<keyword evidence="1" id="KW-1133">Transmembrane helix</keyword>
<feature type="transmembrane region" description="Helical" evidence="1">
    <location>
        <begin position="21"/>
        <end position="39"/>
    </location>
</feature>
<name>A0AA44KTE6_9BACI</name>
<reference evidence="2 5" key="2">
    <citation type="journal article" date="2023" name="Proc. Natl. Acad. Sci. U.S.A.">
        <title>Bacterial tolerance to host-exuded specialized metabolites structures the maize root microbiome.</title>
        <authorList>
            <person name="Thoenen L."/>
            <person name="Giroud C."/>
            <person name="Kreuzer M."/>
            <person name="Waelchli J."/>
            <person name="Gfeller V."/>
            <person name="Deslandes-Herold G."/>
            <person name="Mateo P."/>
            <person name="Robert C.A.M."/>
            <person name="Ahrens C.H."/>
            <person name="Rubio-Somoza I."/>
            <person name="Bruggmann R."/>
            <person name="Erb M."/>
            <person name="Schlaeppi K."/>
        </authorList>
    </citation>
    <scope>NUCLEOTIDE SEQUENCE [LARGE SCALE GENOMIC DNA]</scope>
    <source>
        <strain evidence="2 5">LBA1-1-1.1</strain>
    </source>
</reference>
<evidence type="ECO:0000256" key="1">
    <source>
        <dbReference type="SAM" id="Phobius"/>
    </source>
</evidence>
<dbReference type="RefSeq" id="WP_071746821.1">
    <property type="nucleotide sequence ID" value="NZ_JBBMKW010000001.1"/>
</dbReference>
<dbReference type="AlphaFoldDB" id="A0AA44KTE6"/>
<evidence type="ECO:0000313" key="5">
    <source>
        <dbReference type="Proteomes" id="UP001552502"/>
    </source>
</evidence>
<organism evidence="3 4">
    <name type="scientific">Bacillus proteolyticus</name>
    <dbReference type="NCBI Taxonomy" id="2026192"/>
    <lineage>
        <taxon>Bacteria</taxon>
        <taxon>Bacillati</taxon>
        <taxon>Bacillota</taxon>
        <taxon>Bacilli</taxon>
        <taxon>Bacillales</taxon>
        <taxon>Bacillaceae</taxon>
        <taxon>Bacillus</taxon>
        <taxon>Bacillus cereus group</taxon>
    </lineage>
</organism>
<keyword evidence="1" id="KW-0812">Transmembrane</keyword>
<proteinExistence type="predicted"/>
<keyword evidence="5" id="KW-1185">Reference proteome</keyword>
<dbReference type="Proteomes" id="UP000183185">
    <property type="component" value="Unassembled WGS sequence"/>
</dbReference>
<feature type="transmembrane region" description="Helical" evidence="1">
    <location>
        <begin position="79"/>
        <end position="99"/>
    </location>
</feature>
<reference evidence="3 4" key="1">
    <citation type="submission" date="2016-06" db="EMBL/GenBank/DDBJ databases">
        <title>First insights into the genetic diversity and population structure of in the Bacillus cereus group bacteria from diverse marine environments.</title>
        <authorList>
            <person name="Liu Y."/>
            <person name="Lai Q."/>
            <person name="Shao Z."/>
        </authorList>
    </citation>
    <scope>NUCLEOTIDE SEQUENCE [LARGE SCALE GENOMIC DNA]</scope>
    <source>
        <strain evidence="3 4">TD42</strain>
    </source>
</reference>
<evidence type="ECO:0000313" key="2">
    <source>
        <dbReference type="EMBL" id="MEV4910325.1"/>
    </source>
</evidence>
<sequence>MENKRRFYKLRKNKWKSYVKVFILYFIILILYAVLFESGKEYMEVRMDNVLLPQLYLAVGRTLLGLSVWLLPNKLGIKIPFICKIIIYVITMIPVFIFLDVLGLL</sequence>
<dbReference type="EMBL" id="JBEGIE010000001">
    <property type="protein sequence ID" value="MEV4910325.1"/>
    <property type="molecule type" value="Genomic_DNA"/>
</dbReference>
<accession>A0AA44KTE6</accession>
<protein>
    <submittedName>
        <fullName evidence="3">Uncharacterized protein</fullName>
    </submittedName>
</protein>
<gene>
    <name evidence="3" type="ORF">BAQ49_00940</name>
    <name evidence="2" type="ORF">MRBLBA1_000951</name>
</gene>
<dbReference type="EMBL" id="MACH01000116">
    <property type="protein sequence ID" value="OJE41213.1"/>
    <property type="molecule type" value="Genomic_DNA"/>
</dbReference>
<evidence type="ECO:0000313" key="4">
    <source>
        <dbReference type="Proteomes" id="UP000183185"/>
    </source>
</evidence>